<comment type="caution">
    <text evidence="4">The sequence shown here is derived from an EMBL/GenBank/DDBJ whole genome shotgun (WGS) entry which is preliminary data.</text>
</comment>
<keyword evidence="1" id="KW-0489">Methyltransferase</keyword>
<proteinExistence type="predicted"/>
<evidence type="ECO:0000256" key="1">
    <source>
        <dbReference type="ARBA" id="ARBA00022603"/>
    </source>
</evidence>
<sequence>MGTNSKYDVILADPPWRYTGGGADSRKYHNAYPFMTIEELRVLPVKALTNNNTVLFMWVVEWINPKDYISVMEAWGFSYRTRAWVWIKSNRNGFGFWQGMGYYTKANPEDCLLGVMGKMPVADRSILSLIYAPVGAHSKKPAEQYNKIDRMYPNTKKLELFARSKQRGWDAWGNEIISDIEVDYGN</sequence>
<evidence type="ECO:0000256" key="3">
    <source>
        <dbReference type="ARBA" id="ARBA00022691"/>
    </source>
</evidence>
<dbReference type="EMBL" id="LAZR01018792">
    <property type="protein sequence ID" value="KKL94979.1"/>
    <property type="molecule type" value="Genomic_DNA"/>
</dbReference>
<dbReference type="GO" id="GO:0003676">
    <property type="term" value="F:nucleic acid binding"/>
    <property type="evidence" value="ECO:0007669"/>
    <property type="project" value="InterPro"/>
</dbReference>
<dbReference type="AlphaFoldDB" id="A0A0F9G7U9"/>
<evidence type="ECO:0008006" key="5">
    <source>
        <dbReference type="Google" id="ProtNLM"/>
    </source>
</evidence>
<protein>
    <recommendedName>
        <fullName evidence="5">DNA methyltransferase</fullName>
    </recommendedName>
</protein>
<gene>
    <name evidence="4" type="ORF">LCGC14_1859240</name>
</gene>
<dbReference type="SUPFAM" id="SSF53335">
    <property type="entry name" value="S-adenosyl-L-methionine-dependent methyltransferases"/>
    <property type="match status" value="1"/>
</dbReference>
<dbReference type="GO" id="GO:0032259">
    <property type="term" value="P:methylation"/>
    <property type="evidence" value="ECO:0007669"/>
    <property type="project" value="UniProtKB-KW"/>
</dbReference>
<evidence type="ECO:0000313" key="4">
    <source>
        <dbReference type="EMBL" id="KKL94979.1"/>
    </source>
</evidence>
<dbReference type="PANTHER" id="PTHR12829:SF7">
    <property type="entry name" value="N6-ADENOSINE-METHYLTRANSFERASE CATALYTIC SUBUNIT"/>
    <property type="match status" value="1"/>
</dbReference>
<organism evidence="4">
    <name type="scientific">marine sediment metagenome</name>
    <dbReference type="NCBI Taxonomy" id="412755"/>
    <lineage>
        <taxon>unclassified sequences</taxon>
        <taxon>metagenomes</taxon>
        <taxon>ecological metagenomes</taxon>
    </lineage>
</organism>
<dbReference type="PANTHER" id="PTHR12829">
    <property type="entry name" value="N6-ADENOSINE-METHYLTRANSFERASE"/>
    <property type="match status" value="1"/>
</dbReference>
<name>A0A0F9G7U9_9ZZZZ</name>
<dbReference type="InterPro" id="IPR029063">
    <property type="entry name" value="SAM-dependent_MTases_sf"/>
</dbReference>
<dbReference type="InterPro" id="IPR002052">
    <property type="entry name" value="DNA_methylase_N6_adenine_CS"/>
</dbReference>
<keyword evidence="3" id="KW-0949">S-adenosyl-L-methionine</keyword>
<dbReference type="PROSITE" id="PS51143">
    <property type="entry name" value="MT_A70"/>
    <property type="match status" value="1"/>
</dbReference>
<dbReference type="PROSITE" id="PS00092">
    <property type="entry name" value="N6_MTASE"/>
    <property type="match status" value="1"/>
</dbReference>
<dbReference type="GO" id="GO:0001734">
    <property type="term" value="F:mRNA m(6)A methyltransferase activity"/>
    <property type="evidence" value="ECO:0007669"/>
    <property type="project" value="UniProtKB-ARBA"/>
</dbReference>
<reference evidence="4" key="1">
    <citation type="journal article" date="2015" name="Nature">
        <title>Complex archaea that bridge the gap between prokaryotes and eukaryotes.</title>
        <authorList>
            <person name="Spang A."/>
            <person name="Saw J.H."/>
            <person name="Jorgensen S.L."/>
            <person name="Zaremba-Niedzwiedzka K."/>
            <person name="Martijn J."/>
            <person name="Lind A.E."/>
            <person name="van Eijk R."/>
            <person name="Schleper C."/>
            <person name="Guy L."/>
            <person name="Ettema T.J."/>
        </authorList>
    </citation>
    <scope>NUCLEOTIDE SEQUENCE</scope>
</reference>
<accession>A0A0F9G7U9</accession>
<evidence type="ECO:0000256" key="2">
    <source>
        <dbReference type="ARBA" id="ARBA00022679"/>
    </source>
</evidence>
<dbReference type="InterPro" id="IPR007757">
    <property type="entry name" value="MT-A70-like"/>
</dbReference>
<dbReference type="Pfam" id="PF05063">
    <property type="entry name" value="MT-A70"/>
    <property type="match status" value="1"/>
</dbReference>
<keyword evidence="2" id="KW-0808">Transferase</keyword>